<feature type="domain" description="Helicase ATP-binding" evidence="8">
    <location>
        <begin position="234"/>
        <end position="409"/>
    </location>
</feature>
<keyword evidence="12" id="KW-1185">Reference proteome</keyword>
<protein>
    <recommendedName>
        <fullName evidence="1">RNA helicase</fullName>
        <ecNumber evidence="1">3.6.4.13</ecNumber>
    </recommendedName>
</protein>
<dbReference type="GO" id="GO:0016787">
    <property type="term" value="F:hydrolase activity"/>
    <property type="evidence" value="ECO:0007669"/>
    <property type="project" value="UniProtKB-KW"/>
</dbReference>
<keyword evidence="5" id="KW-0067">ATP-binding</keyword>
<feature type="region of interest" description="Disordered" evidence="7">
    <location>
        <begin position="635"/>
        <end position="663"/>
    </location>
</feature>
<sequence>MAQDLQREYLRDARRKASAAEYFDAEESGDEQQEAAAAAADATCGAVGAPDDDEVDPLDAFMQGIDAQVTQQQAAAPKQVADKPKVLRHEVDDAHSSYLEECARRASKPRVELNAGSGDSDEEVYAAAAQVDNADGSMGPLDTKKAMEVLTPIDHSLVQYEPFRKAFYTPHRATAALSEHQVAGIRSDLRVKVYGAAAPAPVRSFMHLGLDRKMLQTLMRLGLEAPTAIQAQAFPVALSGRDLIGMAKTGSGKTLAFTLPMVRHVMDQRELQKGEGPIAVVLAPTRELAHQTYVQAKKFLAVYGASCAAIYGGAGKWEQILALKKGVEVVVATPGRLIEMIRKRTAPMDRVTFVVLDEADRMFEMGFEPQLRSILGQIRPDRQTLMFSATFRRRIETLALDALTDPVKLIVGQVGQANEDVRQLAVVLPGHGAKWPWLMSRIRSLVDEGRLLIFAGNKAGCEELAKNLAAVFPAAPALCLHGDKTQSERAQALAKFKRGECRVVVATDVAARGLDVKDVKNVVNFDVAKTIDTHVHRIGRTGRMGLEGFEPGTAYTLVTRNEAPFAAQLVYNMDVSGQAVSPELLALAKQDARFRRGVNAVGGQRASPAQQHVGKSTGAEARAFDVEDAAELERWNDDRRKSKRDQRKGLGFADDKNAKATGRPVGMRGFVKASVPATSLATAFRSGFVKSSVQVDAQPPSIAPVSSQAPPPPALGIALQLAVRPAANDERHTAAEPLHHERLAASGIPTNIPNQASPLLVNAAVVTTSDADEKAPDGAGRDQEVECVNAVEAVAAAPDRKVAIAVDPVHTPRRGLEDVDAGHLLTTAGIVEATAPVEAVAVAARVEVGMMDVSATDVNSIGRVVDPVLKSVEGGEGIGSVR</sequence>
<evidence type="ECO:0000256" key="7">
    <source>
        <dbReference type="SAM" id="MobiDB-lite"/>
    </source>
</evidence>
<organism evidence="11 12">
    <name type="scientific">Hyaloperonospora brassicae</name>
    <name type="common">Brassica downy mildew</name>
    <name type="synonym">Peronospora brassicae</name>
    <dbReference type="NCBI Taxonomy" id="162125"/>
    <lineage>
        <taxon>Eukaryota</taxon>
        <taxon>Sar</taxon>
        <taxon>Stramenopiles</taxon>
        <taxon>Oomycota</taxon>
        <taxon>Peronosporomycetes</taxon>
        <taxon>Peronosporales</taxon>
        <taxon>Peronosporaceae</taxon>
        <taxon>Hyaloperonospora</taxon>
    </lineage>
</organism>
<dbReference type="PROSITE" id="PS00039">
    <property type="entry name" value="DEAD_ATP_HELICASE"/>
    <property type="match status" value="1"/>
</dbReference>
<dbReference type="InterPro" id="IPR000629">
    <property type="entry name" value="RNA-helicase_DEAD-box_CS"/>
</dbReference>
<dbReference type="GO" id="GO:0005524">
    <property type="term" value="F:ATP binding"/>
    <property type="evidence" value="ECO:0007669"/>
    <property type="project" value="UniProtKB-KW"/>
</dbReference>
<feature type="compositionally biased region" description="Acidic residues" evidence="7">
    <location>
        <begin position="23"/>
        <end position="33"/>
    </location>
</feature>
<feature type="domain" description="Helicase C-terminal" evidence="9">
    <location>
        <begin position="437"/>
        <end position="588"/>
    </location>
</feature>
<evidence type="ECO:0000256" key="2">
    <source>
        <dbReference type="ARBA" id="ARBA00022741"/>
    </source>
</evidence>
<dbReference type="CDD" id="cd18787">
    <property type="entry name" value="SF2_C_DEAD"/>
    <property type="match status" value="1"/>
</dbReference>
<accession>A0AAV0TFE8</accession>
<proteinExistence type="predicted"/>
<dbReference type="PROSITE" id="PS51195">
    <property type="entry name" value="Q_MOTIF"/>
    <property type="match status" value="1"/>
</dbReference>
<dbReference type="InterPro" id="IPR014001">
    <property type="entry name" value="Helicase_ATP-bd"/>
</dbReference>
<evidence type="ECO:0000259" key="8">
    <source>
        <dbReference type="PROSITE" id="PS51192"/>
    </source>
</evidence>
<feature type="region of interest" description="Disordered" evidence="7">
    <location>
        <begin position="600"/>
        <end position="622"/>
    </location>
</feature>
<dbReference type="GO" id="GO:0003676">
    <property type="term" value="F:nucleic acid binding"/>
    <property type="evidence" value="ECO:0007669"/>
    <property type="project" value="InterPro"/>
</dbReference>
<evidence type="ECO:0000256" key="4">
    <source>
        <dbReference type="ARBA" id="ARBA00022806"/>
    </source>
</evidence>
<evidence type="ECO:0000259" key="9">
    <source>
        <dbReference type="PROSITE" id="PS51194"/>
    </source>
</evidence>
<dbReference type="SMART" id="SM00490">
    <property type="entry name" value="HELICc"/>
    <property type="match status" value="1"/>
</dbReference>
<name>A0AAV0TFE8_HYABA</name>
<dbReference type="Proteomes" id="UP001162031">
    <property type="component" value="Unassembled WGS sequence"/>
</dbReference>
<keyword evidence="2" id="KW-0547">Nucleotide-binding</keyword>
<keyword evidence="3" id="KW-0378">Hydrolase</keyword>
<dbReference type="EC" id="3.6.4.13" evidence="1"/>
<evidence type="ECO:0000256" key="1">
    <source>
        <dbReference type="ARBA" id="ARBA00012552"/>
    </source>
</evidence>
<dbReference type="Pfam" id="PF00271">
    <property type="entry name" value="Helicase_C"/>
    <property type="match status" value="1"/>
</dbReference>
<feature type="domain" description="DEAD-box RNA helicase Q" evidence="10">
    <location>
        <begin position="203"/>
        <end position="231"/>
    </location>
</feature>
<keyword evidence="4" id="KW-0347">Helicase</keyword>
<gene>
    <name evidence="11" type="ORF">HBR001_LOCUS2177</name>
</gene>
<evidence type="ECO:0000256" key="6">
    <source>
        <dbReference type="PROSITE-ProRule" id="PRU00552"/>
    </source>
</evidence>
<comment type="caution">
    <text evidence="11">The sequence shown here is derived from an EMBL/GenBank/DDBJ whole genome shotgun (WGS) entry which is preliminary data.</text>
</comment>
<dbReference type="PANTHER" id="PTHR47958">
    <property type="entry name" value="ATP-DEPENDENT RNA HELICASE DBP3"/>
    <property type="match status" value="1"/>
</dbReference>
<feature type="region of interest" description="Disordered" evidence="7">
    <location>
        <begin position="13"/>
        <end position="55"/>
    </location>
</feature>
<evidence type="ECO:0000256" key="3">
    <source>
        <dbReference type="ARBA" id="ARBA00022801"/>
    </source>
</evidence>
<dbReference type="FunFam" id="3.40.50.300:FF:000079">
    <property type="entry name" value="probable ATP-dependent RNA helicase DDX17"/>
    <property type="match status" value="1"/>
</dbReference>
<dbReference type="PROSITE" id="PS51194">
    <property type="entry name" value="HELICASE_CTER"/>
    <property type="match status" value="1"/>
</dbReference>
<evidence type="ECO:0000313" key="12">
    <source>
        <dbReference type="Proteomes" id="UP001162031"/>
    </source>
</evidence>
<dbReference type="InterPro" id="IPR027417">
    <property type="entry name" value="P-loop_NTPase"/>
</dbReference>
<reference evidence="11" key="1">
    <citation type="submission" date="2022-12" db="EMBL/GenBank/DDBJ databases">
        <authorList>
            <person name="Webb A."/>
        </authorList>
    </citation>
    <scope>NUCLEOTIDE SEQUENCE</scope>
    <source>
        <strain evidence="11">Hp1</strain>
    </source>
</reference>
<dbReference type="SUPFAM" id="SSF52540">
    <property type="entry name" value="P-loop containing nucleoside triphosphate hydrolases"/>
    <property type="match status" value="2"/>
</dbReference>
<dbReference type="AlphaFoldDB" id="A0AAV0TFE8"/>
<dbReference type="InterPro" id="IPR014014">
    <property type="entry name" value="RNA_helicase_DEAD_Q_motif"/>
</dbReference>
<dbReference type="SMART" id="SM00487">
    <property type="entry name" value="DEXDc"/>
    <property type="match status" value="1"/>
</dbReference>
<dbReference type="Gene3D" id="3.40.50.300">
    <property type="entry name" value="P-loop containing nucleotide triphosphate hydrolases"/>
    <property type="match status" value="2"/>
</dbReference>
<feature type="short sequence motif" description="Q motif" evidence="6">
    <location>
        <begin position="203"/>
        <end position="231"/>
    </location>
</feature>
<dbReference type="Pfam" id="PF00270">
    <property type="entry name" value="DEAD"/>
    <property type="match status" value="1"/>
</dbReference>
<dbReference type="EMBL" id="CANTFL010000233">
    <property type="protein sequence ID" value="CAI5719350.1"/>
    <property type="molecule type" value="Genomic_DNA"/>
</dbReference>
<dbReference type="PROSITE" id="PS51192">
    <property type="entry name" value="HELICASE_ATP_BIND_1"/>
    <property type="match status" value="1"/>
</dbReference>
<dbReference type="InterPro" id="IPR011545">
    <property type="entry name" value="DEAD/DEAH_box_helicase_dom"/>
</dbReference>
<evidence type="ECO:0000313" key="11">
    <source>
        <dbReference type="EMBL" id="CAI5719350.1"/>
    </source>
</evidence>
<dbReference type="InterPro" id="IPR001650">
    <property type="entry name" value="Helicase_C-like"/>
</dbReference>
<dbReference type="GO" id="GO:0003724">
    <property type="term" value="F:RNA helicase activity"/>
    <property type="evidence" value="ECO:0007669"/>
    <property type="project" value="UniProtKB-EC"/>
</dbReference>
<evidence type="ECO:0000259" key="10">
    <source>
        <dbReference type="PROSITE" id="PS51195"/>
    </source>
</evidence>
<feature type="compositionally biased region" description="Low complexity" evidence="7">
    <location>
        <begin position="34"/>
        <end position="49"/>
    </location>
</feature>
<evidence type="ECO:0000256" key="5">
    <source>
        <dbReference type="ARBA" id="ARBA00022840"/>
    </source>
</evidence>